<gene>
    <name evidence="7" type="ORF">ENO04_05705</name>
</gene>
<dbReference type="InterPro" id="IPR050477">
    <property type="entry name" value="GrpII_AminoAcid_Decarb"/>
</dbReference>
<name>A0A7C1I684_9CREN</name>
<dbReference type="PANTHER" id="PTHR42735:SF6">
    <property type="entry name" value="SPHINGOSINE-1-PHOSPHATE LYASE 1"/>
    <property type="match status" value="1"/>
</dbReference>
<dbReference type="GO" id="GO:0019752">
    <property type="term" value="P:carboxylic acid metabolic process"/>
    <property type="evidence" value="ECO:0007669"/>
    <property type="project" value="InterPro"/>
</dbReference>
<comment type="cofactor">
    <cofactor evidence="1 5 6">
        <name>pyridoxal 5'-phosphate</name>
        <dbReference type="ChEBI" id="CHEBI:597326"/>
    </cofactor>
</comment>
<dbReference type="GO" id="GO:0004068">
    <property type="term" value="F:aspartate 1-decarboxylase activity"/>
    <property type="evidence" value="ECO:0007669"/>
    <property type="project" value="TreeGrafter"/>
</dbReference>
<dbReference type="InterPro" id="IPR015424">
    <property type="entry name" value="PyrdxlP-dep_Trfase"/>
</dbReference>
<dbReference type="InterPro" id="IPR015422">
    <property type="entry name" value="PyrdxlP-dep_Trfase_small"/>
</dbReference>
<keyword evidence="2 5" id="KW-0663">Pyridoxal phosphate</keyword>
<evidence type="ECO:0000256" key="1">
    <source>
        <dbReference type="ARBA" id="ARBA00001933"/>
    </source>
</evidence>
<dbReference type="Gene3D" id="3.40.640.10">
    <property type="entry name" value="Type I PLP-dependent aspartate aminotransferase-like (Major domain)"/>
    <property type="match status" value="1"/>
</dbReference>
<dbReference type="Gene3D" id="3.90.1150.10">
    <property type="entry name" value="Aspartate Aminotransferase, domain 1"/>
    <property type="match status" value="1"/>
</dbReference>
<comment type="caution">
    <text evidence="7">The sequence shown here is derived from an EMBL/GenBank/DDBJ whole genome shotgun (WGS) entry which is preliminary data.</text>
</comment>
<dbReference type="InterPro" id="IPR015421">
    <property type="entry name" value="PyrdxlP-dep_Trfase_major"/>
</dbReference>
<proteinExistence type="inferred from homology"/>
<evidence type="ECO:0000256" key="3">
    <source>
        <dbReference type="ARBA" id="ARBA00023239"/>
    </source>
</evidence>
<dbReference type="AlphaFoldDB" id="A0A7C1I684"/>
<dbReference type="Pfam" id="PF00282">
    <property type="entry name" value="Pyridoxal_deC"/>
    <property type="match status" value="1"/>
</dbReference>
<accession>A0A7C1I684</accession>
<dbReference type="GO" id="GO:0030170">
    <property type="term" value="F:pyridoxal phosphate binding"/>
    <property type="evidence" value="ECO:0007669"/>
    <property type="project" value="InterPro"/>
</dbReference>
<dbReference type="SUPFAM" id="SSF53383">
    <property type="entry name" value="PLP-dependent transferases"/>
    <property type="match status" value="1"/>
</dbReference>
<comment type="similarity">
    <text evidence="4">Belongs to the group II decarboxylase family. Sphingosine-1-phosphate lyase subfamily.</text>
</comment>
<dbReference type="GO" id="GO:0015937">
    <property type="term" value="P:coenzyme A biosynthetic process"/>
    <property type="evidence" value="ECO:0007669"/>
    <property type="project" value="TreeGrafter"/>
</dbReference>
<evidence type="ECO:0000256" key="6">
    <source>
        <dbReference type="RuleBase" id="RU000382"/>
    </source>
</evidence>
<evidence type="ECO:0000256" key="2">
    <source>
        <dbReference type="ARBA" id="ARBA00022898"/>
    </source>
</evidence>
<keyword evidence="7" id="KW-0808">Transferase</keyword>
<keyword evidence="7" id="KW-0032">Aminotransferase</keyword>
<evidence type="ECO:0000313" key="7">
    <source>
        <dbReference type="EMBL" id="HDS11088.1"/>
    </source>
</evidence>
<keyword evidence="3 6" id="KW-0456">Lyase</keyword>
<organism evidence="7">
    <name type="scientific">Fervidicoccus fontis</name>
    <dbReference type="NCBI Taxonomy" id="683846"/>
    <lineage>
        <taxon>Archaea</taxon>
        <taxon>Thermoproteota</taxon>
        <taxon>Thermoprotei</taxon>
        <taxon>Fervidicoccales</taxon>
        <taxon>Fervidicoccaceae</taxon>
        <taxon>Fervidicoccus</taxon>
    </lineage>
</organism>
<dbReference type="GO" id="GO:0008483">
    <property type="term" value="F:transaminase activity"/>
    <property type="evidence" value="ECO:0007669"/>
    <property type="project" value="UniProtKB-KW"/>
</dbReference>
<dbReference type="EMBL" id="DSDY01000169">
    <property type="protein sequence ID" value="HDS11088.1"/>
    <property type="molecule type" value="Genomic_DNA"/>
</dbReference>
<evidence type="ECO:0000256" key="5">
    <source>
        <dbReference type="PIRSR" id="PIRSR602129-50"/>
    </source>
</evidence>
<sequence>MEKKIKSIDDLMSIADLDPRHQTGEIIGSMTTSIHPRVFDIIAKFIEKNQNDHVLFPSLSVIEEELISETKRILGLSEDISGVITSGGTESNILALYAFKKTFSSRTVISLESAHQSISKAAALLELNIVKVKTNDDGYYNPDELQGILARYPNSVLVLTMGTTEIGRVDPITPIIDSIRKYHIHVHIDGAMGGFTYPFTNPKEFSKYVELVNEGLASFSTDYHKFPGAPIPSSVLFLSSMLEDKLKWNSHYMPAGYQKGLLGTRPGYSAAGALATLLLKGRDGLAYSAIRSYNLALETMNTLQSKWNLSIPRPDVPLLCVGLGERELVSKAWSFLWSYGIKTYFCSKPPGLRIVFMPHIKKKHIDRFIDKLLEFFEQGSREYHER</sequence>
<protein>
    <submittedName>
        <fullName evidence="7">Aspartate aminotransferase family protein</fullName>
    </submittedName>
</protein>
<feature type="modified residue" description="N6-(pyridoxal phosphate)lysine" evidence="5">
    <location>
        <position position="225"/>
    </location>
</feature>
<dbReference type="PANTHER" id="PTHR42735">
    <property type="match status" value="1"/>
</dbReference>
<reference evidence="7" key="1">
    <citation type="journal article" date="2020" name="mSystems">
        <title>Genome- and Community-Level Interaction Insights into Carbon Utilization and Element Cycling Functions of Hydrothermarchaeota in Hydrothermal Sediment.</title>
        <authorList>
            <person name="Zhou Z."/>
            <person name="Liu Y."/>
            <person name="Xu W."/>
            <person name="Pan J."/>
            <person name="Luo Z.H."/>
            <person name="Li M."/>
        </authorList>
    </citation>
    <scope>NUCLEOTIDE SEQUENCE [LARGE SCALE GENOMIC DNA]</scope>
    <source>
        <strain evidence="7">SpSt-123</strain>
    </source>
</reference>
<dbReference type="InterPro" id="IPR002129">
    <property type="entry name" value="PyrdxlP-dep_de-COase"/>
</dbReference>
<evidence type="ECO:0000256" key="4">
    <source>
        <dbReference type="ARBA" id="ARBA00038302"/>
    </source>
</evidence>